<gene>
    <name evidence="1" type="ORF">JCM19231_1331</name>
</gene>
<accession>A0A0B8NYA2</accession>
<dbReference type="RefSeq" id="WP_261836754.1">
    <property type="nucleotide sequence ID" value="NZ_AP024882.1"/>
</dbReference>
<reference evidence="1 2" key="2">
    <citation type="submission" date="2015-01" db="EMBL/GenBank/DDBJ databases">
        <authorList>
            <consortium name="NBRP consortium"/>
            <person name="Sawabe T."/>
            <person name="Meirelles P."/>
            <person name="Feng G."/>
            <person name="Sayaka M."/>
            <person name="Hattori M."/>
            <person name="Ohkuma M."/>
        </authorList>
    </citation>
    <scope>NUCLEOTIDE SEQUENCE [LARGE SCALE GENOMIC DNA]</scope>
    <source>
        <strain evidence="2">JCM 19231</strain>
    </source>
</reference>
<sequence length="469" mass="51270">MNSLRITSIVLAVTVSSGCSSLSQRNDYNKLNEPLQKGDLVTALMNTEKLAGDIDPVDGQADDLLWALQAGTLNHASGNDQKTIMYFDSAERSFKDENSEGMVKNTSETAGAVLVNDAILDYEPTQYDMVYANHYKAMSFWHKGDTSIARVEFNRAEERQRRAAETFANIINEQKSLASTEEAQQVNYGKMMSDIDSKMQSSGINMTGSEWAPYEGYINPAVTYASSLFFMLEGRSKSDYDKAVDGFKRVYGISQNASVKTDLQMAQAFASGHSDNEMNPTVWIIHEDGLAPQKSEFRVDLPVFLLTGQPQIASYAIPKMDSGKSAIKSVNVNNYKTTEIADVSKVIKSEFKEELPAIKARAAASSISKVIMQAAAAEAAKNDDTGAGALLQLGTMLYSLGSTSADIRTNVLLPNTVNAVRMPKEDSFVMKAGAFEIPVTTDPDAKYSIVYVRTMNSVIEPTVSVINIQ</sequence>
<organism evidence="1 2">
    <name type="scientific">Vibrio ishigakensis</name>
    <dbReference type="NCBI Taxonomy" id="1481914"/>
    <lineage>
        <taxon>Bacteria</taxon>
        <taxon>Pseudomonadati</taxon>
        <taxon>Pseudomonadota</taxon>
        <taxon>Gammaproteobacteria</taxon>
        <taxon>Vibrionales</taxon>
        <taxon>Vibrionaceae</taxon>
        <taxon>Vibrio</taxon>
    </lineage>
</organism>
<keyword evidence="2" id="KW-1185">Reference proteome</keyword>
<name>A0A0B8NYA2_9VIBR</name>
<evidence type="ECO:0000313" key="1">
    <source>
        <dbReference type="EMBL" id="GAM57302.1"/>
    </source>
</evidence>
<keyword evidence="1" id="KW-0449">Lipoprotein</keyword>
<dbReference type="PROSITE" id="PS51257">
    <property type="entry name" value="PROKAR_LIPOPROTEIN"/>
    <property type="match status" value="1"/>
</dbReference>
<protein>
    <submittedName>
        <fullName evidence="1">Putative lipoprotein</fullName>
    </submittedName>
</protein>
<dbReference type="AlphaFoldDB" id="A0A0B8NYA2"/>
<proteinExistence type="predicted"/>
<reference evidence="1 2" key="1">
    <citation type="submission" date="2015-01" db="EMBL/GenBank/DDBJ databases">
        <title>Vibrio sp. C1 JCM 19231 whole genome shotgun sequence.</title>
        <authorList>
            <person name="Sawabe T."/>
            <person name="Meirelles P."/>
            <person name="Feng G."/>
            <person name="Sayaka M."/>
            <person name="Hattori M."/>
            <person name="Ohkuma M."/>
        </authorList>
    </citation>
    <scope>NUCLEOTIDE SEQUENCE [LARGE SCALE GENOMIC DNA]</scope>
    <source>
        <strain evidence="2">JCM 19231</strain>
    </source>
</reference>
<comment type="caution">
    <text evidence="1">The sequence shown here is derived from an EMBL/GenBank/DDBJ whole genome shotgun (WGS) entry which is preliminary data.</text>
</comment>
<dbReference type="Proteomes" id="UP000031671">
    <property type="component" value="Unassembled WGS sequence"/>
</dbReference>
<dbReference type="EMBL" id="BBRZ01000050">
    <property type="protein sequence ID" value="GAM57302.1"/>
    <property type="molecule type" value="Genomic_DNA"/>
</dbReference>
<evidence type="ECO:0000313" key="2">
    <source>
        <dbReference type="Proteomes" id="UP000031671"/>
    </source>
</evidence>